<dbReference type="Pfam" id="PF12895">
    <property type="entry name" value="ANAPC3"/>
    <property type="match status" value="1"/>
</dbReference>
<evidence type="ECO:0000259" key="4">
    <source>
        <dbReference type="Pfam" id="PF03118"/>
    </source>
</evidence>
<keyword evidence="2 3" id="KW-0802">TPR repeat</keyword>
<name>A0A9X2FJB4_9BACT</name>
<dbReference type="SUPFAM" id="SSF48452">
    <property type="entry name" value="TPR-like"/>
    <property type="match status" value="1"/>
</dbReference>
<dbReference type="Proteomes" id="UP001155241">
    <property type="component" value="Unassembled WGS sequence"/>
</dbReference>
<evidence type="ECO:0000313" key="5">
    <source>
        <dbReference type="EMBL" id="MCO6048066.1"/>
    </source>
</evidence>
<feature type="domain" description="RNA polymerase alpha subunit C-terminal" evidence="4">
    <location>
        <begin position="373"/>
        <end position="434"/>
    </location>
</feature>
<organism evidence="5 6">
    <name type="scientific">Aeoliella straminimaris</name>
    <dbReference type="NCBI Taxonomy" id="2954799"/>
    <lineage>
        <taxon>Bacteria</taxon>
        <taxon>Pseudomonadati</taxon>
        <taxon>Planctomycetota</taxon>
        <taxon>Planctomycetia</taxon>
        <taxon>Pirellulales</taxon>
        <taxon>Lacipirellulaceae</taxon>
        <taxon>Aeoliella</taxon>
    </lineage>
</organism>
<dbReference type="Gene3D" id="1.10.150.20">
    <property type="entry name" value="5' to 3' exonuclease, C-terminal subdomain"/>
    <property type="match status" value="2"/>
</dbReference>
<dbReference type="EMBL" id="JAMXLR010000095">
    <property type="protein sequence ID" value="MCO6048066.1"/>
    <property type="molecule type" value="Genomic_DNA"/>
</dbReference>
<dbReference type="SMART" id="SM00028">
    <property type="entry name" value="TPR"/>
    <property type="match status" value="3"/>
</dbReference>
<dbReference type="InterPro" id="IPR011990">
    <property type="entry name" value="TPR-like_helical_dom_sf"/>
</dbReference>
<feature type="domain" description="RNA polymerase alpha subunit C-terminal" evidence="4">
    <location>
        <begin position="284"/>
        <end position="346"/>
    </location>
</feature>
<dbReference type="InterPro" id="IPR019734">
    <property type="entry name" value="TPR_rpt"/>
</dbReference>
<dbReference type="GO" id="GO:0003899">
    <property type="term" value="F:DNA-directed RNA polymerase activity"/>
    <property type="evidence" value="ECO:0007669"/>
    <property type="project" value="InterPro"/>
</dbReference>
<dbReference type="GO" id="GO:0006351">
    <property type="term" value="P:DNA-templated transcription"/>
    <property type="evidence" value="ECO:0007669"/>
    <property type="project" value="InterPro"/>
</dbReference>
<dbReference type="Pfam" id="PF14559">
    <property type="entry name" value="TPR_19"/>
    <property type="match status" value="1"/>
</dbReference>
<keyword evidence="1" id="KW-0677">Repeat</keyword>
<dbReference type="GO" id="GO:0003677">
    <property type="term" value="F:DNA binding"/>
    <property type="evidence" value="ECO:0007669"/>
    <property type="project" value="InterPro"/>
</dbReference>
<evidence type="ECO:0000313" key="6">
    <source>
        <dbReference type="Proteomes" id="UP001155241"/>
    </source>
</evidence>
<gene>
    <name evidence="5" type="ORF">NG895_29540</name>
</gene>
<dbReference type="InterPro" id="IPR051685">
    <property type="entry name" value="Ycf3/AcsC/BcsC/TPR_MFPF"/>
</dbReference>
<dbReference type="SUPFAM" id="SSF47789">
    <property type="entry name" value="C-terminal domain of RNA polymerase alpha subunit"/>
    <property type="match status" value="2"/>
</dbReference>
<dbReference type="PANTHER" id="PTHR44943">
    <property type="entry name" value="CELLULOSE SYNTHASE OPERON PROTEIN C"/>
    <property type="match status" value="1"/>
</dbReference>
<dbReference type="InterPro" id="IPR011260">
    <property type="entry name" value="RNAP_asu_C"/>
</dbReference>
<dbReference type="AlphaFoldDB" id="A0A9X2FJB4"/>
<reference evidence="5" key="1">
    <citation type="submission" date="2022-06" db="EMBL/GenBank/DDBJ databases">
        <title>Aeoliella straminimaris, a novel planctomycete from sediments.</title>
        <authorList>
            <person name="Vitorino I.R."/>
            <person name="Lage O.M."/>
        </authorList>
    </citation>
    <scope>NUCLEOTIDE SEQUENCE</scope>
    <source>
        <strain evidence="5">ICT_H6.2</strain>
    </source>
</reference>
<dbReference type="RefSeq" id="WP_252856179.1">
    <property type="nucleotide sequence ID" value="NZ_JAMXLR010000095.1"/>
</dbReference>
<dbReference type="PROSITE" id="PS50005">
    <property type="entry name" value="TPR"/>
    <property type="match status" value="2"/>
</dbReference>
<evidence type="ECO:0000256" key="2">
    <source>
        <dbReference type="ARBA" id="ARBA00022803"/>
    </source>
</evidence>
<feature type="repeat" description="TPR" evidence="3">
    <location>
        <begin position="88"/>
        <end position="121"/>
    </location>
</feature>
<proteinExistence type="predicted"/>
<sequence length="443" mass="49792">MSLAQAPSAGIKSMVVSSTGFGPREIEEITRAISENYANYRELKEGVHELESQENRSPAASARLGACQYLLGRYSQAIDTLSHSDGGALTHYYLGRSYLALDRYQEALESYDASLRAGYDRDIVTLAKAEALRYSKQYDEALKLLDSLSGAVEQTAEYLFQRSATVQVLGGSREEVYTLLERAVQADPSHGGALFGLALENDRHGNDDDARELYERASKQFPTYVGTLLNLGILYEDMQAYDKAKGCYERILDMFPNHQRARLFFKDADASRDMYYDEEARREQDRLGQVLSIPVTDFELSVRSRNCLQKMGLMTLGDLTETTELELLSSKNFGETSLVEIRDMLSSKGLELGQFAHQRRDEEPVYDPDTLSDDERALLDRPISDLNLSVRARKCMVRLGLTTIGELVRRTGDDLLECKNFGVTSLNEVREKLTVANLKLRGD</sequence>
<protein>
    <submittedName>
        <fullName evidence="5">Tetratricopeptide repeat protein</fullName>
    </submittedName>
</protein>
<evidence type="ECO:0000256" key="1">
    <source>
        <dbReference type="ARBA" id="ARBA00022737"/>
    </source>
</evidence>
<dbReference type="Pfam" id="PF03118">
    <property type="entry name" value="RNA_pol_A_CTD"/>
    <property type="match status" value="2"/>
</dbReference>
<dbReference type="Gene3D" id="1.25.40.10">
    <property type="entry name" value="Tetratricopeptide repeat domain"/>
    <property type="match status" value="2"/>
</dbReference>
<comment type="caution">
    <text evidence="5">The sequence shown here is derived from an EMBL/GenBank/DDBJ whole genome shotgun (WGS) entry which is preliminary data.</text>
</comment>
<feature type="repeat" description="TPR" evidence="3">
    <location>
        <begin position="225"/>
        <end position="258"/>
    </location>
</feature>
<dbReference type="PANTHER" id="PTHR44943:SF4">
    <property type="entry name" value="TPR REPEAT-CONTAINING PROTEIN MJ0798"/>
    <property type="match status" value="1"/>
</dbReference>
<keyword evidence="6" id="KW-1185">Reference proteome</keyword>
<accession>A0A9X2FJB4</accession>
<evidence type="ECO:0000256" key="3">
    <source>
        <dbReference type="PROSITE-ProRule" id="PRU00339"/>
    </source>
</evidence>